<organism evidence="2 3">
    <name type="scientific">Sinomonas atrocyanea</name>
    <dbReference type="NCBI Taxonomy" id="37927"/>
    <lineage>
        <taxon>Bacteria</taxon>
        <taxon>Bacillati</taxon>
        <taxon>Actinomycetota</taxon>
        <taxon>Actinomycetes</taxon>
        <taxon>Micrococcales</taxon>
        <taxon>Micrococcaceae</taxon>
        <taxon>Sinomonas</taxon>
    </lineage>
</organism>
<dbReference type="Proteomes" id="UP000070134">
    <property type="component" value="Chromosome"/>
</dbReference>
<dbReference type="KEGG" id="satk:SA2016_0146"/>
<dbReference type="InterPro" id="IPR036095">
    <property type="entry name" value="PTS_EIIB-like_sf"/>
</dbReference>
<evidence type="ECO:0000313" key="3">
    <source>
        <dbReference type="Proteomes" id="UP000070134"/>
    </source>
</evidence>
<reference evidence="2 3" key="1">
    <citation type="submission" date="2016-02" db="EMBL/GenBank/DDBJ databases">
        <title>Complete genome of Sinomonas atrocyanea KCTC 3377.</title>
        <authorList>
            <person name="Kim K.M."/>
        </authorList>
    </citation>
    <scope>NUCLEOTIDE SEQUENCE [LARGE SCALE GENOMIC DNA]</scope>
    <source>
        <strain evidence="2 3">KCTC 3377</strain>
    </source>
</reference>
<evidence type="ECO:0000256" key="1">
    <source>
        <dbReference type="ARBA" id="ARBA00022679"/>
    </source>
</evidence>
<dbReference type="GO" id="GO:0009401">
    <property type="term" value="P:phosphoenolpyruvate-dependent sugar phosphotransferase system"/>
    <property type="evidence" value="ECO:0007669"/>
    <property type="project" value="InterPro"/>
</dbReference>
<dbReference type="GO" id="GO:0008982">
    <property type="term" value="F:protein-N(PI)-phosphohistidine-sugar phosphotransferase activity"/>
    <property type="evidence" value="ECO:0007669"/>
    <property type="project" value="InterPro"/>
</dbReference>
<protein>
    <submittedName>
        <fullName evidence="2">Putative phosphotransferase system enzyme IIB component</fullName>
    </submittedName>
</protein>
<accession>A0A126ZUL0</accession>
<sequence length="74" mass="7486">MNTESALGKLNVPGTVTTADISAARGAAQGVDLVLTSAELADKLADIPAPVAVVNNFMDAQEIESALSGHLPRA</sequence>
<dbReference type="EMBL" id="CP014518">
    <property type="protein sequence ID" value="AMM30848.1"/>
    <property type="molecule type" value="Genomic_DNA"/>
</dbReference>
<dbReference type="SUPFAM" id="SSF52794">
    <property type="entry name" value="PTS system IIB component-like"/>
    <property type="match status" value="1"/>
</dbReference>
<dbReference type="STRING" id="37927.SA2016_0146"/>
<gene>
    <name evidence="2" type="ORF">SA2016_0146</name>
</gene>
<proteinExistence type="predicted"/>
<evidence type="ECO:0000313" key="2">
    <source>
        <dbReference type="EMBL" id="AMM30848.1"/>
    </source>
</evidence>
<keyword evidence="1 2" id="KW-0808">Transferase</keyword>
<dbReference type="Gene3D" id="3.40.50.2300">
    <property type="match status" value="1"/>
</dbReference>
<dbReference type="AlphaFoldDB" id="A0A126ZUL0"/>
<dbReference type="CDD" id="cd05563">
    <property type="entry name" value="PTS_IIB_ascorbate"/>
    <property type="match status" value="1"/>
</dbReference>
<name>A0A126ZUL0_9MICC</name>
<keyword evidence="3" id="KW-1185">Reference proteome</keyword>